<dbReference type="RefSeq" id="WP_116271097.1">
    <property type="nucleotide sequence ID" value="NZ_BGZJ01000002.1"/>
</dbReference>
<gene>
    <name evidence="1" type="ORF">MESMUL_22920</name>
</gene>
<name>A0A388SF90_9BURK</name>
<comment type="caution">
    <text evidence="1">The sequence shown here is derived from an EMBL/GenBank/DDBJ whole genome shotgun (WGS) entry which is preliminary data.</text>
</comment>
<dbReference type="AlphaFoldDB" id="A0A388SF90"/>
<evidence type="ECO:0000313" key="2">
    <source>
        <dbReference type="Proteomes" id="UP000266091"/>
    </source>
</evidence>
<sequence length="161" mass="18526">MFHACYIRFVRRENNAPRITEKIGSFETELVVTAFNRNEYGSLILPAFRSDNAAASPVPLENTSEAWDSFTDWDGNRWWFLSCFYTNRNRQTGETETLRSSAIYNSVGFLPVAWTDGSEFVLHVECEPFDQASLDRMLRDFRDGLYEIILAGKNPSPRPLP</sequence>
<protein>
    <submittedName>
        <fullName evidence="1">Uncharacterized protein</fullName>
    </submittedName>
</protein>
<reference evidence="1 2" key="1">
    <citation type="journal article" date="2018" name="Int. J. Syst. Evol. Microbiol.">
        <title>Mesosutterella multiformis gen. nov., sp. nov., a member of the family Sutterellaceae and Sutterella megalosphaeroides sp. nov., isolated from human faeces.</title>
        <authorList>
            <person name="Sakamoto M."/>
            <person name="Ikeyama N."/>
            <person name="Kunihiro T."/>
            <person name="Iino T."/>
            <person name="Yuki M."/>
            <person name="Ohkuma M."/>
        </authorList>
    </citation>
    <scope>NUCLEOTIDE SEQUENCE [LARGE SCALE GENOMIC DNA]</scope>
    <source>
        <strain evidence="1 2">4NBBH2</strain>
    </source>
</reference>
<dbReference type="Proteomes" id="UP000266091">
    <property type="component" value="Unassembled WGS sequence"/>
</dbReference>
<organism evidence="1 2">
    <name type="scientific">Mesosutterella multiformis</name>
    <dbReference type="NCBI Taxonomy" id="2259133"/>
    <lineage>
        <taxon>Bacteria</taxon>
        <taxon>Pseudomonadati</taxon>
        <taxon>Pseudomonadota</taxon>
        <taxon>Betaproteobacteria</taxon>
        <taxon>Burkholderiales</taxon>
        <taxon>Sutterellaceae</taxon>
        <taxon>Mesosutterella</taxon>
    </lineage>
</organism>
<proteinExistence type="predicted"/>
<dbReference type="EMBL" id="BGZJ01000002">
    <property type="protein sequence ID" value="GBO94938.1"/>
    <property type="molecule type" value="Genomic_DNA"/>
</dbReference>
<accession>A0A388SF90</accession>
<evidence type="ECO:0000313" key="1">
    <source>
        <dbReference type="EMBL" id="GBO94938.1"/>
    </source>
</evidence>
<keyword evidence="2" id="KW-1185">Reference proteome</keyword>